<accession>A0A1H3X422</accession>
<keyword evidence="4" id="KW-1185">Reference proteome</keyword>
<name>A0A1H3X422_9EURY</name>
<dbReference type="PANTHER" id="PTHR43798:SF31">
    <property type="entry name" value="AB HYDROLASE SUPERFAMILY PROTEIN YCLE"/>
    <property type="match status" value="1"/>
</dbReference>
<feature type="domain" description="AB hydrolase-1" evidence="2">
    <location>
        <begin position="22"/>
        <end position="251"/>
    </location>
</feature>
<evidence type="ECO:0000313" key="4">
    <source>
        <dbReference type="Proteomes" id="UP000236755"/>
    </source>
</evidence>
<dbReference type="PRINTS" id="PR00412">
    <property type="entry name" value="EPOXHYDRLASE"/>
</dbReference>
<reference evidence="3 4" key="1">
    <citation type="submission" date="2016-10" db="EMBL/GenBank/DDBJ databases">
        <authorList>
            <person name="de Groot N.N."/>
        </authorList>
    </citation>
    <scope>NUCLEOTIDE SEQUENCE [LARGE SCALE GENOMIC DNA]</scope>
    <source>
        <strain evidence="3 4">CGMCC 1.8712</strain>
    </source>
</reference>
<protein>
    <submittedName>
        <fullName evidence="3">Pimeloyl-ACP methyl ester carboxylesterase</fullName>
    </submittedName>
</protein>
<gene>
    <name evidence="3" type="ORF">SAMN04488065_1342</name>
</gene>
<dbReference type="Proteomes" id="UP000236755">
    <property type="component" value="Unassembled WGS sequence"/>
</dbReference>
<dbReference type="PRINTS" id="PR00111">
    <property type="entry name" value="ABHYDROLASE"/>
</dbReference>
<dbReference type="SUPFAM" id="SSF53474">
    <property type="entry name" value="alpha/beta-Hydrolases"/>
    <property type="match status" value="1"/>
</dbReference>
<dbReference type="InterPro" id="IPR000639">
    <property type="entry name" value="Epox_hydrolase-like"/>
</dbReference>
<dbReference type="AlphaFoldDB" id="A0A1H3X422"/>
<dbReference type="InterPro" id="IPR050266">
    <property type="entry name" value="AB_hydrolase_sf"/>
</dbReference>
<dbReference type="Pfam" id="PF00561">
    <property type="entry name" value="Abhydrolase_1"/>
    <property type="match status" value="1"/>
</dbReference>
<dbReference type="PANTHER" id="PTHR43798">
    <property type="entry name" value="MONOACYLGLYCEROL LIPASE"/>
    <property type="match status" value="1"/>
</dbReference>
<dbReference type="OrthoDB" id="111592at2157"/>
<evidence type="ECO:0000313" key="3">
    <source>
        <dbReference type="EMBL" id="SDZ94165.1"/>
    </source>
</evidence>
<evidence type="ECO:0000259" key="2">
    <source>
        <dbReference type="Pfam" id="PF00561"/>
    </source>
</evidence>
<dbReference type="InterPro" id="IPR000073">
    <property type="entry name" value="AB_hydrolase_1"/>
</dbReference>
<dbReference type="EMBL" id="FNQT01000001">
    <property type="protein sequence ID" value="SDZ94165.1"/>
    <property type="molecule type" value="Genomic_DNA"/>
</dbReference>
<sequence length="269" mass="29673">MTRIEVADGVELHVHDIGTGDPIVFVHGWPLDHRMFESQYPHLLDEGMRCIGIDLRGFGESDKPYGEYGYDTFADDVKAVLEAMDLDDVTLVGFSMGGGVVTRYMGRHDEAHVGRLALLGAASPCLIERSDYPQGLPEGALDDFIAGARAARPELMTQITELLFHQEQSEELKRYLWTLGMQASQQATVAAAETFRDADLRPDMESITVPTLVCHGTHDEIVPFDVAAPVLDDGIESADLVRFEESGHGLTADEPEKLNRTLTDFVREA</sequence>
<organism evidence="3 4">
    <name type="scientific">Haloplanus vescus</name>
    <dbReference type="NCBI Taxonomy" id="555874"/>
    <lineage>
        <taxon>Archaea</taxon>
        <taxon>Methanobacteriati</taxon>
        <taxon>Methanobacteriota</taxon>
        <taxon>Stenosarchaea group</taxon>
        <taxon>Halobacteria</taxon>
        <taxon>Halobacteriales</taxon>
        <taxon>Haloferacaceae</taxon>
        <taxon>Haloplanus</taxon>
    </lineage>
</organism>
<dbReference type="RefSeq" id="WP_092633643.1">
    <property type="nucleotide sequence ID" value="NZ_FNQT01000001.1"/>
</dbReference>
<keyword evidence="1" id="KW-0378">Hydrolase</keyword>
<dbReference type="STRING" id="555874.SAMN04488065_1342"/>
<dbReference type="InterPro" id="IPR029058">
    <property type="entry name" value="AB_hydrolase_fold"/>
</dbReference>
<dbReference type="GO" id="GO:0016787">
    <property type="term" value="F:hydrolase activity"/>
    <property type="evidence" value="ECO:0007669"/>
    <property type="project" value="UniProtKB-KW"/>
</dbReference>
<evidence type="ECO:0000256" key="1">
    <source>
        <dbReference type="ARBA" id="ARBA00022801"/>
    </source>
</evidence>
<proteinExistence type="predicted"/>
<dbReference type="Gene3D" id="3.40.50.1820">
    <property type="entry name" value="alpha/beta hydrolase"/>
    <property type="match status" value="1"/>
</dbReference>
<dbReference type="GO" id="GO:0016020">
    <property type="term" value="C:membrane"/>
    <property type="evidence" value="ECO:0007669"/>
    <property type="project" value="TreeGrafter"/>
</dbReference>